<comment type="caution">
    <text evidence="1">The sequence shown here is derived from an EMBL/GenBank/DDBJ whole genome shotgun (WGS) entry which is preliminary data.</text>
</comment>
<name>A0A7W4YJL1_LEIAQ</name>
<evidence type="ECO:0000313" key="1">
    <source>
        <dbReference type="EMBL" id="MBB2967567.1"/>
    </source>
</evidence>
<dbReference type="Proteomes" id="UP000538196">
    <property type="component" value="Unassembled WGS sequence"/>
</dbReference>
<accession>A0A7W4YJL1</accession>
<dbReference type="AlphaFoldDB" id="A0A7W4YJL1"/>
<gene>
    <name evidence="1" type="ORF">FHX33_002330</name>
</gene>
<proteinExistence type="predicted"/>
<evidence type="ECO:0000313" key="2">
    <source>
        <dbReference type="Proteomes" id="UP000538196"/>
    </source>
</evidence>
<reference evidence="1 2" key="1">
    <citation type="submission" date="2020-08" db="EMBL/GenBank/DDBJ databases">
        <title>Sequencing the genomes of 1000 actinobacteria strains.</title>
        <authorList>
            <person name="Klenk H.-P."/>
        </authorList>
    </citation>
    <scope>NUCLEOTIDE SEQUENCE [LARGE SCALE GENOMIC DNA]</scope>
    <source>
        <strain evidence="1 2">DSM 20146</strain>
    </source>
</reference>
<dbReference type="EMBL" id="JACHVP010000002">
    <property type="protein sequence ID" value="MBB2967567.1"/>
    <property type="molecule type" value="Genomic_DNA"/>
</dbReference>
<dbReference type="RefSeq" id="WP_039922621.1">
    <property type="nucleotide sequence ID" value="NZ_JACHVP010000002.1"/>
</dbReference>
<organism evidence="1 2">
    <name type="scientific">Leifsonia aquatica</name>
    <name type="common">Corynebacterium aquaticum</name>
    <dbReference type="NCBI Taxonomy" id="144185"/>
    <lineage>
        <taxon>Bacteria</taxon>
        <taxon>Bacillati</taxon>
        <taxon>Actinomycetota</taxon>
        <taxon>Actinomycetes</taxon>
        <taxon>Micrococcales</taxon>
        <taxon>Microbacteriaceae</taxon>
        <taxon>Leifsonia</taxon>
    </lineage>
</organism>
<keyword evidence="2" id="KW-1185">Reference proteome</keyword>
<sequence>MPAPHFVRFRSATANARGVRVGVFALANGLARAGRLNVDEYGLWRRSNDWFEAAYAEPTRADPAVYDRAVHAGAVAWFKLSAVELIDRTALYTELLDAHQVAWERVETADPGRIVHEDDVHVIAVPWREGTTGHP</sequence>
<protein>
    <submittedName>
        <fullName evidence="1">Uncharacterized protein</fullName>
    </submittedName>
</protein>